<dbReference type="PANTHER" id="PTHR43103:SF3">
    <property type="entry name" value="ADP-L-GLYCERO-D-MANNO-HEPTOSE-6-EPIMERASE"/>
    <property type="match status" value="1"/>
</dbReference>
<dbReference type="Pfam" id="PF01370">
    <property type="entry name" value="Epimerase"/>
    <property type="match status" value="1"/>
</dbReference>
<keyword evidence="1" id="KW-0521">NADP</keyword>
<dbReference type="SUPFAM" id="SSF51735">
    <property type="entry name" value="NAD(P)-binding Rossmann-fold domains"/>
    <property type="match status" value="1"/>
</dbReference>
<dbReference type="Proteomes" id="UP000036938">
    <property type="component" value="Unassembled WGS sequence"/>
</dbReference>
<dbReference type="OrthoDB" id="9801056at2"/>
<dbReference type="STRING" id="1317121.ATO11_06285"/>
<dbReference type="InterPro" id="IPR001509">
    <property type="entry name" value="Epimerase_deHydtase"/>
</dbReference>
<organism evidence="4 5">
    <name type="scientific">Pseudaestuariivita atlantica</name>
    <dbReference type="NCBI Taxonomy" id="1317121"/>
    <lineage>
        <taxon>Bacteria</taxon>
        <taxon>Pseudomonadati</taxon>
        <taxon>Pseudomonadota</taxon>
        <taxon>Alphaproteobacteria</taxon>
        <taxon>Rhodobacterales</taxon>
        <taxon>Paracoccaceae</taxon>
        <taxon>Pseudaestuariivita</taxon>
    </lineage>
</organism>
<name>A0A0L1JUA7_9RHOB</name>
<feature type="domain" description="NAD-dependent epimerase/dehydratase" evidence="3">
    <location>
        <begin position="3"/>
        <end position="203"/>
    </location>
</feature>
<dbReference type="AlphaFoldDB" id="A0A0L1JUA7"/>
<protein>
    <submittedName>
        <fullName evidence="4">NAD-dependent dehydratase</fullName>
    </submittedName>
</protein>
<reference evidence="4 5" key="1">
    <citation type="journal article" date="2015" name="Int. J. Syst. Evol. Microbiol.">
        <title>Aestuariivita atlantica sp. nov., isolated from deep sea sediment of the Atlantic Ocean.</title>
        <authorList>
            <person name="Li G."/>
            <person name="Lai Q."/>
            <person name="Du Y."/>
            <person name="Liu X."/>
            <person name="Sun F."/>
            <person name="Shao Z."/>
        </authorList>
    </citation>
    <scope>NUCLEOTIDE SEQUENCE [LARGE SCALE GENOMIC DNA]</scope>
    <source>
        <strain evidence="4 5">22II-S11-z3</strain>
    </source>
</reference>
<dbReference type="GO" id="GO:0016491">
    <property type="term" value="F:oxidoreductase activity"/>
    <property type="evidence" value="ECO:0007669"/>
    <property type="project" value="InterPro"/>
</dbReference>
<evidence type="ECO:0000313" key="4">
    <source>
        <dbReference type="EMBL" id="KNG94968.1"/>
    </source>
</evidence>
<evidence type="ECO:0000256" key="2">
    <source>
        <dbReference type="ARBA" id="ARBA00023277"/>
    </source>
</evidence>
<evidence type="ECO:0000256" key="1">
    <source>
        <dbReference type="ARBA" id="ARBA00022857"/>
    </source>
</evidence>
<dbReference type="CDD" id="cd05238">
    <property type="entry name" value="Gne_like_SDR_e"/>
    <property type="match status" value="1"/>
</dbReference>
<dbReference type="PATRIC" id="fig|1317121.7.peg.1638"/>
<evidence type="ECO:0000313" key="5">
    <source>
        <dbReference type="Proteomes" id="UP000036938"/>
    </source>
</evidence>
<dbReference type="NCBIfam" id="NF043036">
    <property type="entry name" value="ErythonDh"/>
    <property type="match status" value="1"/>
</dbReference>
<keyword evidence="5" id="KW-1185">Reference proteome</keyword>
<dbReference type="PANTHER" id="PTHR43103">
    <property type="entry name" value="NUCLEOSIDE-DIPHOSPHATE-SUGAR EPIMERASE"/>
    <property type="match status" value="1"/>
</dbReference>
<evidence type="ECO:0000259" key="3">
    <source>
        <dbReference type="Pfam" id="PF01370"/>
    </source>
</evidence>
<dbReference type="EMBL" id="AQQZ01000002">
    <property type="protein sequence ID" value="KNG94968.1"/>
    <property type="molecule type" value="Genomic_DNA"/>
</dbReference>
<proteinExistence type="predicted"/>
<dbReference type="InterPro" id="IPR050005">
    <property type="entry name" value="DenD"/>
</dbReference>
<dbReference type="Gene3D" id="3.40.50.720">
    <property type="entry name" value="NAD(P)-binding Rossmann-like Domain"/>
    <property type="match status" value="1"/>
</dbReference>
<comment type="caution">
    <text evidence="4">The sequence shown here is derived from an EMBL/GenBank/DDBJ whole genome shotgun (WGS) entry which is preliminary data.</text>
</comment>
<sequence>MKILITGGGGLVGQKLARRLAERGTLRGAAIDEIVLADIVEPAPVDAPFPVSTRVGNIAEPAEVAGMIDDDTTVIYHLAAILSGHAEVEFDHGIAVNLMGTLHLLQRAREIGTAPVFVYASSIATLGGEVPDPIEDWTATNPQTSYGTQKAAGELLLNDFSRKGFVQGRGVRLPTISVRPGKPNRAASSFMSSIIREPLNGQEAICPVGLDFQHYYLSPRMCVENLVRVAEVEQEALGMNVNMTMPGLTHTIGDLIDALRDVAGPEPAQRIRFESQPEIEKIVMGWRYAFNPAKALALGLAADNSFRDNVRYYLEDDKPSP</sequence>
<gene>
    <name evidence="4" type="ORF">ATO11_06285</name>
</gene>
<keyword evidence="2" id="KW-0119">Carbohydrate metabolism</keyword>
<dbReference type="Gene3D" id="3.90.25.10">
    <property type="entry name" value="UDP-galactose 4-epimerase, domain 1"/>
    <property type="match status" value="1"/>
</dbReference>
<accession>A0A0L1JUA7</accession>
<dbReference type="RefSeq" id="WP_050529960.1">
    <property type="nucleotide sequence ID" value="NZ_AQQZ01000002.1"/>
</dbReference>
<dbReference type="InterPro" id="IPR036291">
    <property type="entry name" value="NAD(P)-bd_dom_sf"/>
</dbReference>